<feature type="transmembrane region" description="Helical" evidence="1">
    <location>
        <begin position="90"/>
        <end position="110"/>
    </location>
</feature>
<dbReference type="PANTHER" id="PTHR28029:SF1">
    <property type="entry name" value="PROTEIN ILM1"/>
    <property type="match status" value="1"/>
</dbReference>
<name>A0A1L0E2D9_9ASCO</name>
<gene>
    <name evidence="3" type="ORF">SAMEA4029009_CIC11G00000003679</name>
    <name evidence="2" type="ORF">SAMEA4029010_CIC11G00000002271</name>
</gene>
<dbReference type="Proteomes" id="UP000182259">
    <property type="component" value="Chromosome VII"/>
</dbReference>
<proteinExistence type="predicted"/>
<dbReference type="EMBL" id="LT635757">
    <property type="protein sequence ID" value="SGZ48999.1"/>
    <property type="molecule type" value="Genomic_DNA"/>
</dbReference>
<feature type="transmembrane region" description="Helical" evidence="1">
    <location>
        <begin position="57"/>
        <end position="78"/>
    </location>
</feature>
<evidence type="ECO:0000313" key="3">
    <source>
        <dbReference type="EMBL" id="SGZ58718.1"/>
    </source>
</evidence>
<evidence type="ECO:0000313" key="5">
    <source>
        <dbReference type="Proteomes" id="UP000182334"/>
    </source>
</evidence>
<dbReference type="EMBL" id="LT635770">
    <property type="protein sequence ID" value="SGZ58718.1"/>
    <property type="molecule type" value="Genomic_DNA"/>
</dbReference>
<keyword evidence="1" id="KW-0472">Membrane</keyword>
<keyword evidence="5" id="KW-1185">Reference proteome</keyword>
<dbReference type="Proteomes" id="UP000182334">
    <property type="component" value="Chromosome II"/>
</dbReference>
<feature type="transmembrane region" description="Helical" evidence="1">
    <location>
        <begin position="116"/>
        <end position="133"/>
    </location>
</feature>
<dbReference type="AlphaFoldDB" id="A0A1L0E2D9"/>
<dbReference type="PANTHER" id="PTHR28029">
    <property type="entry name" value="PROTEIN ILM1"/>
    <property type="match status" value="1"/>
</dbReference>
<accession>A0A1L0E2D9</accession>
<evidence type="ECO:0000256" key="1">
    <source>
        <dbReference type="SAM" id="Phobius"/>
    </source>
</evidence>
<dbReference type="OrthoDB" id="5299849at2759"/>
<keyword evidence="1" id="KW-1133">Transmembrane helix</keyword>
<dbReference type="InterPro" id="IPR018815">
    <property type="entry name" value="Incr_loss_mito_DNA_1"/>
</dbReference>
<dbReference type="Pfam" id="PF10311">
    <property type="entry name" value="Ilm1"/>
    <property type="match status" value="1"/>
</dbReference>
<organism evidence="3 4">
    <name type="scientific">Sungouiella intermedia</name>
    <dbReference type="NCBI Taxonomy" id="45354"/>
    <lineage>
        <taxon>Eukaryota</taxon>
        <taxon>Fungi</taxon>
        <taxon>Dikarya</taxon>
        <taxon>Ascomycota</taxon>
        <taxon>Saccharomycotina</taxon>
        <taxon>Pichiomycetes</taxon>
        <taxon>Metschnikowiaceae</taxon>
        <taxon>Sungouiella</taxon>
    </lineage>
</organism>
<sequence>MQFLTSKTLLYARVAFLLWLAFYLLKNPVAITSVNFSILLGQAMRLPIVDVSPNNPLFGVLSLFISMFAISDLIPAIADNIAYFETLIPSRLFAFFALGGFCMISDYSLIANNLVFTYSFLEIWIHFLIFNNLRDEKYYRAKHYLEEHGEELRDHVASQVVPVE</sequence>
<protein>
    <submittedName>
        <fullName evidence="2">CIC11C00000002271</fullName>
    </submittedName>
    <submittedName>
        <fullName evidence="3">CIC11C00000003679</fullName>
    </submittedName>
</protein>
<evidence type="ECO:0000313" key="2">
    <source>
        <dbReference type="EMBL" id="SGZ48999.1"/>
    </source>
</evidence>
<reference evidence="4 5" key="1">
    <citation type="submission" date="2016-10" db="EMBL/GenBank/DDBJ databases">
        <authorList>
            <person name="de Groot N.N."/>
        </authorList>
    </citation>
    <scope>NUCLEOTIDE SEQUENCE [LARGE SCALE GENOMIC DNA]</scope>
    <source>
        <strain evidence="2 5">CBS 141442</strain>
        <strain evidence="3 4">PYCC 4715</strain>
    </source>
</reference>
<evidence type="ECO:0000313" key="4">
    <source>
        <dbReference type="Proteomes" id="UP000182259"/>
    </source>
</evidence>
<keyword evidence="1" id="KW-0812">Transmembrane</keyword>